<feature type="transmembrane region" description="Helical" evidence="7">
    <location>
        <begin position="96"/>
        <end position="117"/>
    </location>
</feature>
<evidence type="ECO:0000256" key="4">
    <source>
        <dbReference type="ARBA" id="ARBA00022833"/>
    </source>
</evidence>
<evidence type="ECO:0000313" key="10">
    <source>
        <dbReference type="EMBL" id="QPI36339.1"/>
    </source>
</evidence>
<keyword evidence="7" id="KW-0812">Transmembrane</keyword>
<accession>A0AAX1J4H7</accession>
<reference evidence="9 11" key="1">
    <citation type="journal article" date="2019" name="Emerg. Microbes Infect.">
        <title>Comprehensive subspecies identification of 175 nontuberculous mycobacteria species based on 7547 genomic profiles.</title>
        <authorList>
            <person name="Matsumoto Y."/>
            <person name="Kinjo T."/>
            <person name="Motooka D."/>
            <person name="Nabeya D."/>
            <person name="Jung N."/>
            <person name="Uechi K."/>
            <person name="Horii T."/>
            <person name="Iida T."/>
            <person name="Fujita J."/>
            <person name="Nakamura S."/>
        </authorList>
    </citation>
    <scope>NUCLEOTIDE SEQUENCE [LARGE SCALE GENOMIC DNA]</scope>
    <source>
        <strain evidence="9 11">JCM 13573</strain>
    </source>
</reference>
<protein>
    <submittedName>
        <fullName evidence="10">M56 family metallopeptidase</fullName>
    </submittedName>
</protein>
<evidence type="ECO:0000259" key="8">
    <source>
        <dbReference type="Pfam" id="PF01435"/>
    </source>
</evidence>
<evidence type="ECO:0000256" key="2">
    <source>
        <dbReference type="ARBA" id="ARBA00022723"/>
    </source>
</evidence>
<dbReference type="KEGG" id="mku:I2456_17750"/>
<organism evidence="10 12">
    <name type="scientific">Mycobacterium kubicae</name>
    <dbReference type="NCBI Taxonomy" id="120959"/>
    <lineage>
        <taxon>Bacteria</taxon>
        <taxon>Bacillati</taxon>
        <taxon>Actinomycetota</taxon>
        <taxon>Actinomycetes</taxon>
        <taxon>Mycobacteriales</taxon>
        <taxon>Mycobacteriaceae</taxon>
        <taxon>Mycobacterium</taxon>
        <taxon>Mycobacterium simiae complex</taxon>
    </lineage>
</organism>
<reference evidence="9" key="2">
    <citation type="submission" date="2020-02" db="EMBL/GenBank/DDBJ databases">
        <authorList>
            <person name="Matsumoto Y."/>
            <person name="Kinjo T."/>
            <person name="Motooka D."/>
            <person name="Nabeya D."/>
            <person name="Jung N."/>
            <person name="Uechi K."/>
            <person name="Horii T."/>
            <person name="Iida T."/>
            <person name="Fujita J."/>
            <person name="Nakamura S."/>
        </authorList>
    </citation>
    <scope>NUCLEOTIDE SEQUENCE</scope>
    <source>
        <strain evidence="9">JCM 13573</strain>
    </source>
</reference>
<keyword evidence="5 6" id="KW-0482">Metalloprotease</keyword>
<name>A0AAX1J4H7_9MYCO</name>
<feature type="domain" description="Peptidase M48" evidence="8">
    <location>
        <begin position="141"/>
        <end position="208"/>
    </location>
</feature>
<dbReference type="PANTHER" id="PTHR34978:SF3">
    <property type="entry name" value="SLR0241 PROTEIN"/>
    <property type="match status" value="1"/>
</dbReference>
<dbReference type="Proteomes" id="UP000465306">
    <property type="component" value="Unassembled WGS sequence"/>
</dbReference>
<dbReference type="Proteomes" id="UP000663583">
    <property type="component" value="Chromosome"/>
</dbReference>
<evidence type="ECO:0000256" key="1">
    <source>
        <dbReference type="ARBA" id="ARBA00022670"/>
    </source>
</evidence>
<keyword evidence="7" id="KW-0472">Membrane</keyword>
<feature type="transmembrane region" description="Helical" evidence="7">
    <location>
        <begin position="293"/>
        <end position="314"/>
    </location>
</feature>
<dbReference type="RefSeq" id="WP_085073319.1">
    <property type="nucleotide sequence ID" value="NZ_BLKU01000005.1"/>
</dbReference>
<dbReference type="PANTHER" id="PTHR34978">
    <property type="entry name" value="POSSIBLE SENSOR-TRANSDUCER PROTEIN BLAR"/>
    <property type="match status" value="1"/>
</dbReference>
<dbReference type="Pfam" id="PF01435">
    <property type="entry name" value="Peptidase_M48"/>
    <property type="match status" value="1"/>
</dbReference>
<keyword evidence="3 6" id="KW-0378">Hydrolase</keyword>
<dbReference type="GO" id="GO:0004222">
    <property type="term" value="F:metalloendopeptidase activity"/>
    <property type="evidence" value="ECO:0007669"/>
    <property type="project" value="InterPro"/>
</dbReference>
<evidence type="ECO:0000313" key="11">
    <source>
        <dbReference type="Proteomes" id="UP000465306"/>
    </source>
</evidence>
<keyword evidence="7" id="KW-1133">Transmembrane helix</keyword>
<dbReference type="AlphaFoldDB" id="A0AAX1J4H7"/>
<evidence type="ECO:0000256" key="6">
    <source>
        <dbReference type="RuleBase" id="RU003983"/>
    </source>
</evidence>
<feature type="transmembrane region" description="Helical" evidence="7">
    <location>
        <begin position="34"/>
        <end position="59"/>
    </location>
</feature>
<evidence type="ECO:0000256" key="7">
    <source>
        <dbReference type="SAM" id="Phobius"/>
    </source>
</evidence>
<evidence type="ECO:0000313" key="9">
    <source>
        <dbReference type="EMBL" id="GFG67728.1"/>
    </source>
</evidence>
<dbReference type="EMBL" id="CP065047">
    <property type="protein sequence ID" value="QPI36339.1"/>
    <property type="molecule type" value="Genomic_DNA"/>
</dbReference>
<evidence type="ECO:0000256" key="3">
    <source>
        <dbReference type="ARBA" id="ARBA00022801"/>
    </source>
</evidence>
<keyword evidence="4 6" id="KW-0862">Zinc</keyword>
<comment type="similarity">
    <text evidence="6">Belongs to the peptidase M48 family.</text>
</comment>
<sequence>MSIAICLLLYSVAVLVAGPPLLRALTRRGHAPRFGVAAWLTAIGTVVLVWVAVAGTVVVEMARRWDYPRSVAASCLVQLRGVMTVLSDFVGVSPQVTLGAIAAVAALVAILAGGRLARTISGLRTRSLEHAEAVRLVGRRTGDPDVVIVEAPEPAAYCVSGRPSAIVVTSAAVAALDEHELTAVVAHERAHLAGHHSLVVTTLRGLAAVFPKLTLMREGAAHVARLLEMCADDASARRYGSAPLLSGLITLCRAAPAGALAAADVAVLARAERLAVLSADPAIGRARAALSSVIAVLAAGPVVTVILATSGALLCGP</sequence>
<gene>
    <name evidence="10" type="ORF">I2456_17750</name>
    <name evidence="9" type="ORF">MKUB_52180</name>
</gene>
<dbReference type="Gene3D" id="3.30.2010.10">
    <property type="entry name" value="Metalloproteases ('zincins'), catalytic domain"/>
    <property type="match status" value="1"/>
</dbReference>
<keyword evidence="1 6" id="KW-0645">Protease</keyword>
<feature type="transmembrane region" description="Helical" evidence="7">
    <location>
        <begin position="71"/>
        <end position="90"/>
    </location>
</feature>
<dbReference type="GO" id="GO:0006508">
    <property type="term" value="P:proteolysis"/>
    <property type="evidence" value="ECO:0007669"/>
    <property type="project" value="UniProtKB-KW"/>
</dbReference>
<dbReference type="EMBL" id="BLKU01000005">
    <property type="protein sequence ID" value="GFG67728.1"/>
    <property type="molecule type" value="Genomic_DNA"/>
</dbReference>
<dbReference type="InterPro" id="IPR052173">
    <property type="entry name" value="Beta-lactam_resp_regulator"/>
</dbReference>
<dbReference type="GO" id="GO:0046872">
    <property type="term" value="F:metal ion binding"/>
    <property type="evidence" value="ECO:0007669"/>
    <property type="project" value="UniProtKB-KW"/>
</dbReference>
<keyword evidence="2" id="KW-0479">Metal-binding</keyword>
<evidence type="ECO:0000256" key="5">
    <source>
        <dbReference type="ARBA" id="ARBA00023049"/>
    </source>
</evidence>
<dbReference type="InterPro" id="IPR001915">
    <property type="entry name" value="Peptidase_M48"/>
</dbReference>
<keyword evidence="11" id="KW-1185">Reference proteome</keyword>
<reference evidence="10" key="3">
    <citation type="submission" date="2020-11" db="EMBL/GenBank/DDBJ databases">
        <title>Intraspecies plasmid and genomic variation of Mycobacterium kubicae revealed by the complete genome sequences of two clinical isolates.</title>
        <authorList>
            <person name="Hendrix J.R."/>
            <person name="Epperson L.E."/>
            <person name="Honda J.R."/>
            <person name="Strong M."/>
        </authorList>
    </citation>
    <scope>NUCLEOTIDE SEQUENCE</scope>
    <source>
        <strain evidence="10">JCM 13573</strain>
    </source>
</reference>
<proteinExistence type="inferred from homology"/>
<dbReference type="CDD" id="cd07326">
    <property type="entry name" value="M56_BlaR1_MecR1_like"/>
    <property type="match status" value="1"/>
</dbReference>
<evidence type="ECO:0000313" key="12">
    <source>
        <dbReference type="Proteomes" id="UP000663583"/>
    </source>
</evidence>
<comment type="cofactor">
    <cofactor evidence="6">
        <name>Zn(2+)</name>
        <dbReference type="ChEBI" id="CHEBI:29105"/>
    </cofactor>
    <text evidence="6">Binds 1 zinc ion per subunit.</text>
</comment>